<keyword evidence="10 15" id="KW-0862">Zinc</keyword>
<dbReference type="InterPro" id="IPR029069">
    <property type="entry name" value="HotDog_dom_sf"/>
</dbReference>
<organism evidence="17 18">
    <name type="scientific">Prosthecobacter fusiformis</name>
    <dbReference type="NCBI Taxonomy" id="48464"/>
    <lineage>
        <taxon>Bacteria</taxon>
        <taxon>Pseudomonadati</taxon>
        <taxon>Verrucomicrobiota</taxon>
        <taxon>Verrucomicrobiia</taxon>
        <taxon>Verrucomicrobiales</taxon>
        <taxon>Verrucomicrobiaceae</taxon>
        <taxon>Prosthecobacter</taxon>
    </lineage>
</organism>
<dbReference type="SUPFAM" id="SSF54211">
    <property type="entry name" value="Ribosomal protein S5 domain 2-like"/>
    <property type="match status" value="2"/>
</dbReference>
<dbReference type="EC" id="4.2.1.59" evidence="16"/>
<dbReference type="CDD" id="cd01288">
    <property type="entry name" value="FabZ"/>
    <property type="match status" value="1"/>
</dbReference>
<dbReference type="EMBL" id="SOCA01000006">
    <property type="protein sequence ID" value="TDU68020.1"/>
    <property type="molecule type" value="Genomic_DNA"/>
</dbReference>
<dbReference type="NCBIfam" id="NF000582">
    <property type="entry name" value="PRK00006.1"/>
    <property type="match status" value="1"/>
</dbReference>
<evidence type="ECO:0000313" key="17">
    <source>
        <dbReference type="EMBL" id="TDU68020.1"/>
    </source>
</evidence>
<dbReference type="Gene3D" id="3.30.1700.10">
    <property type="entry name" value="lpxc deacetylase, domain 2"/>
    <property type="match status" value="1"/>
</dbReference>
<dbReference type="GO" id="GO:0009245">
    <property type="term" value="P:lipid A biosynthetic process"/>
    <property type="evidence" value="ECO:0007669"/>
    <property type="project" value="UniProtKB-UniRule"/>
</dbReference>
<dbReference type="NCBIfam" id="TIGR01750">
    <property type="entry name" value="fabZ"/>
    <property type="match status" value="1"/>
</dbReference>
<comment type="function">
    <text evidence="14 16">Involved in unsaturated fatty acids biosynthesis. Catalyzes the dehydration of short chain beta-hydroxyacyl-ACPs and long chain saturated and unsaturated beta-hydroxyacyl-ACPs.</text>
</comment>
<comment type="similarity">
    <text evidence="15">Belongs to the LpxC family.</text>
</comment>
<dbReference type="InterPro" id="IPR011334">
    <property type="entry name" value="UDP-acyl_GlcNac_deAcase_C"/>
</dbReference>
<dbReference type="InterPro" id="IPR010084">
    <property type="entry name" value="FabZ"/>
</dbReference>
<dbReference type="HAMAP" id="MF_00406">
    <property type="entry name" value="FabZ"/>
    <property type="match status" value="1"/>
</dbReference>
<comment type="similarity">
    <text evidence="16">Belongs to the thioester dehydratase family. FabZ subfamily.</text>
</comment>
<dbReference type="NCBIfam" id="TIGR00325">
    <property type="entry name" value="lpxC"/>
    <property type="match status" value="1"/>
</dbReference>
<dbReference type="EC" id="3.5.1.108" evidence="15"/>
<comment type="caution">
    <text evidence="17">The sequence shown here is derived from an EMBL/GenBank/DDBJ whole genome shotgun (WGS) entry which is preliminary data.</text>
</comment>
<keyword evidence="5 16" id="KW-0963">Cytoplasm</keyword>
<accession>A0A4R7RR28</accession>
<dbReference type="GO" id="GO:0006633">
    <property type="term" value="P:fatty acid biosynthetic process"/>
    <property type="evidence" value="ECO:0007669"/>
    <property type="project" value="UniProtKB-UniRule"/>
</dbReference>
<evidence type="ECO:0000256" key="7">
    <source>
        <dbReference type="ARBA" id="ARBA00022556"/>
    </source>
</evidence>
<feature type="active site" evidence="16">
    <location>
        <position position="345"/>
    </location>
</feature>
<evidence type="ECO:0000256" key="11">
    <source>
        <dbReference type="ARBA" id="ARBA00023098"/>
    </source>
</evidence>
<evidence type="ECO:0000256" key="12">
    <source>
        <dbReference type="ARBA" id="ARBA00023239"/>
    </source>
</evidence>
<dbReference type="AlphaFoldDB" id="A0A4R7RR28"/>
<dbReference type="GO" id="GO:0103117">
    <property type="term" value="F:UDP-3-O-acyl-N-acetylglucosamine deacetylase activity"/>
    <property type="evidence" value="ECO:0007669"/>
    <property type="project" value="UniProtKB-UniRule"/>
</dbReference>
<dbReference type="RefSeq" id="WP_133796167.1">
    <property type="nucleotide sequence ID" value="NZ_SOCA01000006.1"/>
</dbReference>
<comment type="subcellular location">
    <subcellularLocation>
        <location evidence="3 16">Cytoplasm</location>
    </subcellularLocation>
</comment>
<dbReference type="Proteomes" id="UP000295662">
    <property type="component" value="Unassembled WGS sequence"/>
</dbReference>
<comment type="catalytic activity">
    <reaction evidence="16">
        <text>a (3R)-hydroxyacyl-[ACP] = a (2E)-enoyl-[ACP] + H2O</text>
        <dbReference type="Rhea" id="RHEA:13097"/>
        <dbReference type="Rhea" id="RHEA-COMP:9925"/>
        <dbReference type="Rhea" id="RHEA-COMP:9945"/>
        <dbReference type="ChEBI" id="CHEBI:15377"/>
        <dbReference type="ChEBI" id="CHEBI:78784"/>
        <dbReference type="ChEBI" id="CHEBI:78827"/>
        <dbReference type="EC" id="4.2.1.59"/>
    </reaction>
</comment>
<dbReference type="OrthoDB" id="9772788at2"/>
<evidence type="ECO:0000256" key="9">
    <source>
        <dbReference type="ARBA" id="ARBA00022801"/>
    </source>
</evidence>
<evidence type="ECO:0000256" key="10">
    <source>
        <dbReference type="ARBA" id="ARBA00022833"/>
    </source>
</evidence>
<feature type="binding site" evidence="15">
    <location>
        <position position="81"/>
    </location>
    <ligand>
        <name>Zn(2+)</name>
        <dbReference type="ChEBI" id="CHEBI:29105"/>
    </ligand>
</feature>
<dbReference type="NCBIfam" id="NF009667">
    <property type="entry name" value="PRK13188.1"/>
    <property type="match status" value="1"/>
</dbReference>
<dbReference type="SUPFAM" id="SSF54637">
    <property type="entry name" value="Thioesterase/thiol ester dehydrase-isomerase"/>
    <property type="match status" value="1"/>
</dbReference>
<dbReference type="UniPathway" id="UPA00359">
    <property type="reaction ID" value="UER00478"/>
</dbReference>
<feature type="binding site" evidence="15">
    <location>
        <position position="242"/>
    </location>
    <ligand>
        <name>Zn(2+)</name>
        <dbReference type="ChEBI" id="CHEBI:29105"/>
    </ligand>
</feature>
<dbReference type="Gene3D" id="3.10.129.10">
    <property type="entry name" value="Hotdog Thioesterase"/>
    <property type="match status" value="1"/>
</dbReference>
<evidence type="ECO:0000256" key="15">
    <source>
        <dbReference type="HAMAP-Rule" id="MF_00388"/>
    </source>
</evidence>
<dbReference type="InterPro" id="IPR020568">
    <property type="entry name" value="Ribosomal_Su5_D2-typ_SF"/>
</dbReference>
<dbReference type="InterPro" id="IPR004463">
    <property type="entry name" value="UDP-acyl_GlcNac_deAcase"/>
</dbReference>
<keyword evidence="12 16" id="KW-0456">Lyase</keyword>
<dbReference type="Gene3D" id="3.30.230.20">
    <property type="entry name" value="lpxc deacetylase, domain 1"/>
    <property type="match status" value="1"/>
</dbReference>
<keyword evidence="11 15" id="KW-0443">Lipid metabolism</keyword>
<dbReference type="GO" id="GO:0005737">
    <property type="term" value="C:cytoplasm"/>
    <property type="evidence" value="ECO:0007669"/>
    <property type="project" value="UniProtKB-SubCell"/>
</dbReference>
<evidence type="ECO:0000256" key="2">
    <source>
        <dbReference type="ARBA" id="ARBA00002923"/>
    </source>
</evidence>
<evidence type="ECO:0000256" key="1">
    <source>
        <dbReference type="ARBA" id="ARBA00001947"/>
    </source>
</evidence>
<dbReference type="GO" id="GO:0046872">
    <property type="term" value="F:metal ion binding"/>
    <property type="evidence" value="ECO:0007669"/>
    <property type="project" value="UniProtKB-KW"/>
</dbReference>
<evidence type="ECO:0000256" key="14">
    <source>
        <dbReference type="ARBA" id="ARBA00025049"/>
    </source>
</evidence>
<sequence>MPASDRQHTLAKPASITGTSLHTGEQVTLTLQPAPENFGFKFRRMDLEDKPFIPALVEKVQKVERATTIAEGGVNVHTVEHVISALAGMGVDNAIIEMDANEPPIVDGSSLPFVELIKKAGLQEQSEARKIFEIREPIYQETRDGTIITIVPDKKFRVSCTNVGPGGRFTQYISLEINPEVYEKEIAPARTFVYYEDIAPLMEKGLIKGGTLEAAVVVRGETLLSKQPLRFNNEFVRHKILDIIGDLMLSGKRITGHVIAVRPGHGPNTEMARAIVSQYNAMRAMVPPAVNIPSGEAVLDINEVMNILPHRYPFLLVDRIIGFEGETKCRGIKNVTINEQFFQGHFPGHPIMPGVLQLEAMAQVASIVLLRMPSHQGKIGYFLSANNVKWRKPVVPGDTLIIETEITKAKRSIAQAVGRCLVNGQVVSEAELMFNVVDR</sequence>
<dbReference type="FunFam" id="3.10.129.10:FF:000001">
    <property type="entry name" value="3-hydroxyacyl-[acyl-carrier-protein] dehydratase FabZ"/>
    <property type="match status" value="1"/>
</dbReference>
<evidence type="ECO:0000256" key="3">
    <source>
        <dbReference type="ARBA" id="ARBA00004496"/>
    </source>
</evidence>
<keyword evidence="9 15" id="KW-0378">Hydrolase</keyword>
<dbReference type="PANTHER" id="PTHR33694:SF1">
    <property type="entry name" value="UDP-3-O-ACYL-N-ACETYLGLUCOSAMINE DEACETYLASE 1, MITOCHONDRIAL-RELATED"/>
    <property type="match status" value="1"/>
</dbReference>
<feature type="active site" description="Proton donor" evidence="15">
    <location>
        <position position="265"/>
    </location>
</feature>
<keyword evidence="7 15" id="KW-0441">Lipid A biosynthesis</keyword>
<comment type="pathway">
    <text evidence="4 15">Glycolipid biosynthesis; lipid IV(A) biosynthesis; lipid IV(A) from (3R)-3-hydroxytetradecanoyl-[acyl-carrier-protein] and UDP-N-acetyl-alpha-D-glucosamine: step 2/6.</text>
</comment>
<evidence type="ECO:0000256" key="16">
    <source>
        <dbReference type="HAMAP-Rule" id="MF_00406"/>
    </source>
</evidence>
<keyword evidence="8 15" id="KW-0479">Metal-binding</keyword>
<protein>
    <recommendedName>
        <fullName evidence="15 16">Multifunctional fusion protein</fullName>
    </recommendedName>
    <domain>
        <recommendedName>
            <fullName evidence="16">3-hydroxyacyl-[acyl-carrier-protein] dehydratase FabZ</fullName>
            <ecNumber evidence="16">4.2.1.59</ecNumber>
        </recommendedName>
        <alternativeName>
            <fullName evidence="16">(3R)-hydroxymyristoyl-[acyl-carrier-protein] dehydratase</fullName>
        </alternativeName>
        <alternativeName>
            <fullName evidence="16">Beta-hydroxyacyl-ACP dehydratase</fullName>
            <shortName evidence="16">(3R)-hydroxymyristoyl-ACP dehydrase</shortName>
        </alternativeName>
    </domain>
    <domain>
        <recommendedName>
            <fullName evidence="15">UDP-3-O-acyl-N-acetylglucosamine deacetylase</fullName>
            <shortName evidence="15">UDP-3-O-acyl-GlcNAc deacetylase</shortName>
            <ecNumber evidence="15">3.5.1.108</ecNumber>
        </recommendedName>
        <alternativeName>
            <fullName evidence="15">UDP-3-O-[R-3-hydroxymyristoyl]-N-acetylglucosamine deacetylase</fullName>
        </alternativeName>
    </domain>
</protein>
<dbReference type="GO" id="GO:0016020">
    <property type="term" value="C:membrane"/>
    <property type="evidence" value="ECO:0007669"/>
    <property type="project" value="GOC"/>
</dbReference>
<dbReference type="GO" id="GO:0019171">
    <property type="term" value="F:(3R)-hydroxyacyl-[acyl-carrier-protein] dehydratase activity"/>
    <property type="evidence" value="ECO:0007669"/>
    <property type="project" value="UniProtKB-EC"/>
</dbReference>
<dbReference type="PANTHER" id="PTHR33694">
    <property type="entry name" value="UDP-3-O-ACYL-N-ACETYLGLUCOSAMINE DEACETYLASE 1, MITOCHONDRIAL-RELATED"/>
    <property type="match status" value="1"/>
</dbReference>
<evidence type="ECO:0000256" key="8">
    <source>
        <dbReference type="ARBA" id="ARBA00022723"/>
    </source>
</evidence>
<feature type="binding site" evidence="15">
    <location>
        <position position="238"/>
    </location>
    <ligand>
        <name>Zn(2+)</name>
        <dbReference type="ChEBI" id="CHEBI:29105"/>
    </ligand>
</feature>
<proteinExistence type="inferred from homology"/>
<reference evidence="17 18" key="1">
    <citation type="submission" date="2019-03" db="EMBL/GenBank/DDBJ databases">
        <title>Genomic Encyclopedia of Archaeal and Bacterial Type Strains, Phase II (KMG-II): from individual species to whole genera.</title>
        <authorList>
            <person name="Goeker M."/>
        </authorList>
    </citation>
    <scope>NUCLEOTIDE SEQUENCE [LARGE SCALE GENOMIC DNA]</scope>
    <source>
        <strain evidence="17 18">ATCC 25309</strain>
    </source>
</reference>
<name>A0A4R7RR28_9BACT</name>
<comment type="catalytic activity">
    <reaction evidence="13 15">
        <text>a UDP-3-O-[(3R)-3-hydroxyacyl]-N-acetyl-alpha-D-glucosamine + H2O = a UDP-3-O-[(3R)-3-hydroxyacyl]-alpha-D-glucosamine + acetate</text>
        <dbReference type="Rhea" id="RHEA:67816"/>
        <dbReference type="ChEBI" id="CHEBI:15377"/>
        <dbReference type="ChEBI" id="CHEBI:30089"/>
        <dbReference type="ChEBI" id="CHEBI:137740"/>
        <dbReference type="ChEBI" id="CHEBI:173225"/>
        <dbReference type="EC" id="3.5.1.108"/>
    </reaction>
</comment>
<evidence type="ECO:0000256" key="13">
    <source>
        <dbReference type="ARBA" id="ARBA00024535"/>
    </source>
</evidence>
<evidence type="ECO:0000256" key="6">
    <source>
        <dbReference type="ARBA" id="ARBA00022516"/>
    </source>
</evidence>
<dbReference type="HAMAP" id="MF_00388">
    <property type="entry name" value="LpxC"/>
    <property type="match status" value="1"/>
</dbReference>
<evidence type="ECO:0000313" key="18">
    <source>
        <dbReference type="Proteomes" id="UP000295662"/>
    </source>
</evidence>
<comment type="function">
    <text evidence="2 15">Catalyzes the hydrolysis of UDP-3-O-myristoyl-N-acetylglucosamine to form UDP-3-O-myristoylglucosamine and acetate, the committed step in lipid A biosynthesis.</text>
</comment>
<keyword evidence="6 15" id="KW-0444">Lipid biosynthesis</keyword>
<gene>
    <name evidence="16" type="primary">fabZ</name>
    <name evidence="15" type="synonym">lpxC</name>
    <name evidence="17" type="ORF">EI77_03137</name>
</gene>
<evidence type="ECO:0000256" key="5">
    <source>
        <dbReference type="ARBA" id="ARBA00022490"/>
    </source>
</evidence>
<dbReference type="Pfam" id="PF03331">
    <property type="entry name" value="LpxC"/>
    <property type="match status" value="1"/>
</dbReference>
<keyword evidence="18" id="KW-1185">Reference proteome</keyword>
<dbReference type="InterPro" id="IPR015870">
    <property type="entry name" value="UDP-acyl_N-AcGlcN_deAcase_N"/>
</dbReference>
<dbReference type="InterPro" id="IPR013114">
    <property type="entry name" value="FabA_FabZ"/>
</dbReference>
<evidence type="ECO:0000256" key="4">
    <source>
        <dbReference type="ARBA" id="ARBA00005002"/>
    </source>
</evidence>
<dbReference type="Pfam" id="PF07977">
    <property type="entry name" value="FabA"/>
    <property type="match status" value="1"/>
</dbReference>
<comment type="cofactor">
    <cofactor evidence="1 15">
        <name>Zn(2+)</name>
        <dbReference type="ChEBI" id="CHEBI:29105"/>
    </cofactor>
</comment>